<organism evidence="6 7">
    <name type="scientific">Caloramator australicus RC3</name>
    <dbReference type="NCBI Taxonomy" id="857293"/>
    <lineage>
        <taxon>Bacteria</taxon>
        <taxon>Bacillati</taxon>
        <taxon>Bacillota</taxon>
        <taxon>Clostridia</taxon>
        <taxon>Eubacteriales</taxon>
        <taxon>Clostridiaceae</taxon>
        <taxon>Caloramator</taxon>
    </lineage>
</organism>
<comment type="caution">
    <text evidence="6">The sequence shown here is derived from an EMBL/GenBank/DDBJ whole genome shotgun (WGS) entry which is preliminary data.</text>
</comment>
<evidence type="ECO:0000313" key="7">
    <source>
        <dbReference type="Proteomes" id="UP000007652"/>
    </source>
</evidence>
<protein>
    <submittedName>
        <fullName evidence="6">Transferase hexapeptide repeat</fullName>
    </submittedName>
</protein>
<dbReference type="Pfam" id="PF00132">
    <property type="entry name" value="Hexapep"/>
    <property type="match status" value="1"/>
</dbReference>
<keyword evidence="1 6" id="KW-0808">Transferase</keyword>
<dbReference type="SUPFAM" id="SSF51161">
    <property type="entry name" value="Trimeric LpxA-like enzymes"/>
    <property type="match status" value="1"/>
</dbReference>
<name>I7K9H8_9CLOT</name>
<dbReference type="Pfam" id="PF17836">
    <property type="entry name" value="PglD_N"/>
    <property type="match status" value="1"/>
</dbReference>
<accession>I7K9H8</accession>
<dbReference type="InterPro" id="IPR018357">
    <property type="entry name" value="Hexapep_transf_CS"/>
</dbReference>
<keyword evidence="7" id="KW-1185">Reference proteome</keyword>
<dbReference type="Proteomes" id="UP000007652">
    <property type="component" value="Unassembled WGS sequence"/>
</dbReference>
<dbReference type="Gene3D" id="2.160.10.10">
    <property type="entry name" value="Hexapeptide repeat proteins"/>
    <property type="match status" value="1"/>
</dbReference>
<dbReference type="EMBL" id="CAKP01000113">
    <property type="protein sequence ID" value="CCJ34280.1"/>
    <property type="molecule type" value="Genomic_DNA"/>
</dbReference>
<dbReference type="CDD" id="cd03360">
    <property type="entry name" value="LbH_AT_putative"/>
    <property type="match status" value="1"/>
</dbReference>
<feature type="binding site" evidence="4">
    <location>
        <position position="71"/>
    </location>
    <ligand>
        <name>substrate</name>
    </ligand>
</feature>
<dbReference type="InterPro" id="IPR011004">
    <property type="entry name" value="Trimer_LpxA-like_sf"/>
</dbReference>
<dbReference type="RefSeq" id="WP_008909536.1">
    <property type="nucleotide sequence ID" value="NZ_CAKP01000113.1"/>
</dbReference>
<evidence type="ECO:0000256" key="2">
    <source>
        <dbReference type="ARBA" id="ARBA00022737"/>
    </source>
</evidence>
<dbReference type="InterPro" id="IPR041561">
    <property type="entry name" value="PglD_N"/>
</dbReference>
<proteinExistence type="predicted"/>
<evidence type="ECO:0000313" key="6">
    <source>
        <dbReference type="EMBL" id="CCJ34280.1"/>
    </source>
</evidence>
<evidence type="ECO:0000256" key="3">
    <source>
        <dbReference type="PIRSR" id="PIRSR620019-1"/>
    </source>
</evidence>
<evidence type="ECO:0000256" key="1">
    <source>
        <dbReference type="ARBA" id="ARBA00022679"/>
    </source>
</evidence>
<evidence type="ECO:0000259" key="5">
    <source>
        <dbReference type="Pfam" id="PF17836"/>
    </source>
</evidence>
<dbReference type="OrthoDB" id="9801456at2"/>
<dbReference type="InterPro" id="IPR050179">
    <property type="entry name" value="Trans_hexapeptide_repeat"/>
</dbReference>
<feature type="active site" description="Proton acceptor" evidence="3">
    <location>
        <position position="138"/>
    </location>
</feature>
<dbReference type="eggNOG" id="COG0110">
    <property type="taxonomic scope" value="Bacteria"/>
</dbReference>
<keyword evidence="2" id="KW-0677">Repeat</keyword>
<dbReference type="NCBIfam" id="TIGR03570">
    <property type="entry name" value="NeuD_NnaD"/>
    <property type="match status" value="1"/>
</dbReference>
<feature type="binding site" evidence="4">
    <location>
        <position position="147"/>
    </location>
    <ligand>
        <name>acetyl-CoA</name>
        <dbReference type="ChEBI" id="CHEBI:57288"/>
    </ligand>
</feature>
<dbReference type="GO" id="GO:0016740">
    <property type="term" value="F:transferase activity"/>
    <property type="evidence" value="ECO:0007669"/>
    <property type="project" value="UniProtKB-KW"/>
</dbReference>
<dbReference type="PROSITE" id="PS00101">
    <property type="entry name" value="HEXAPEP_TRANSFERASES"/>
    <property type="match status" value="1"/>
</dbReference>
<feature type="domain" description="PglD N-terminal" evidence="5">
    <location>
        <begin position="3"/>
        <end position="83"/>
    </location>
</feature>
<dbReference type="Gene3D" id="3.40.50.20">
    <property type="match status" value="1"/>
</dbReference>
<dbReference type="InterPro" id="IPR001451">
    <property type="entry name" value="Hexapep"/>
</dbReference>
<sequence>MDVIIVGAGGHARVILDILLAMKNINNINILGFIDDNKEGEILGYKILGKLDDIKALKEIYPNLKAVPAIGDNKIRKNIVQKLDSFGVELFTAVHPSAVIGGNVKIGEGTVVMPMAVINNSAKIGRAAIINSSAVVEHDNVIGDFAHISPGAHLAGTVRVGDFTHVGTGANVIPGVKIGKNVTIGAGATVIKDIEDNAVAVGVPAKVIKFKEDLE</sequence>
<dbReference type="PANTHER" id="PTHR43300:SF7">
    <property type="entry name" value="UDP-N-ACETYLBACILLOSAMINE N-ACETYLTRANSFERASE"/>
    <property type="match status" value="1"/>
</dbReference>
<gene>
    <name evidence="6" type="ORF">CAAU_2196</name>
</gene>
<dbReference type="InterPro" id="IPR020019">
    <property type="entry name" value="AcTrfase_PglD-like"/>
</dbReference>
<reference evidence="6 7" key="1">
    <citation type="journal article" date="2011" name="J. Bacteriol.">
        <title>Draft genome sequence of Caloramator australicus strain RC3T, a thermoanaerobe from the Great Artesian Basin of Australia.</title>
        <authorList>
            <person name="Ogg C.D."/>
            <person name="Patel B.K.C."/>
        </authorList>
    </citation>
    <scope>NUCLEOTIDE SEQUENCE [LARGE SCALE GENOMIC DNA]</scope>
    <source>
        <strain evidence="6 7">RC3</strain>
    </source>
</reference>
<feature type="site" description="Increases basicity of active site His" evidence="3">
    <location>
        <position position="139"/>
    </location>
</feature>
<dbReference type="STRING" id="857293.CAAU_2196"/>
<evidence type="ECO:0000256" key="4">
    <source>
        <dbReference type="PIRSR" id="PIRSR620019-2"/>
    </source>
</evidence>
<dbReference type="PANTHER" id="PTHR43300">
    <property type="entry name" value="ACETYLTRANSFERASE"/>
    <property type="match status" value="1"/>
</dbReference>
<dbReference type="AlphaFoldDB" id="I7K9H8"/>